<feature type="transmembrane region" description="Helical" evidence="1">
    <location>
        <begin position="107"/>
        <end position="134"/>
    </location>
</feature>
<proteinExistence type="predicted"/>
<keyword evidence="1" id="KW-0812">Transmembrane</keyword>
<sequence length="236" mass="24791">MENRVDVGNILSRLFRVVGDANVPTMLYTLVIGGLSGAGAVFGLVDANALDYDFGGGMIVDETTTFASGLFQLAVLVLGVVGTWWLLREQLRSQGRLRGEGGGFWTFLGMSILAVLGMIVGFILLIVPGIILLVRWSAANGFAVSRGLGAVESLKVSWEATRGHSWSIFFAGLVLTLGASIVFGGAALAMIAVNDTLGLIVASLLDAFSNALSFAFSVAVFVLVHDDRGETADVFA</sequence>
<comment type="caution">
    <text evidence="2">The sequence shown here is derived from an EMBL/GenBank/DDBJ whole genome shotgun (WGS) entry which is preliminary data.</text>
</comment>
<evidence type="ECO:0008006" key="4">
    <source>
        <dbReference type="Google" id="ProtNLM"/>
    </source>
</evidence>
<accession>A0A0G9MX30</accession>
<evidence type="ECO:0000313" key="2">
    <source>
        <dbReference type="EMBL" id="KLE35347.1"/>
    </source>
</evidence>
<dbReference type="STRING" id="1581420.AAW00_02550"/>
<protein>
    <recommendedName>
        <fullName evidence="4">Glycerophosphoryl diester phosphodiesterase membrane domain-containing protein</fullName>
    </recommendedName>
</protein>
<dbReference type="EMBL" id="LBHB01000001">
    <property type="protein sequence ID" value="KLE35347.1"/>
    <property type="molecule type" value="Genomic_DNA"/>
</dbReference>
<keyword evidence="3" id="KW-1185">Reference proteome</keyword>
<dbReference type="OrthoDB" id="7427213at2"/>
<feature type="transmembrane region" description="Helical" evidence="1">
    <location>
        <begin position="65"/>
        <end position="87"/>
    </location>
</feature>
<feature type="transmembrane region" description="Helical" evidence="1">
    <location>
        <begin position="21"/>
        <end position="45"/>
    </location>
</feature>
<name>A0A0G9MX30_9SPHN</name>
<evidence type="ECO:0000313" key="3">
    <source>
        <dbReference type="Proteomes" id="UP000053464"/>
    </source>
</evidence>
<gene>
    <name evidence="2" type="ORF">AAW00_02550</name>
</gene>
<evidence type="ECO:0000256" key="1">
    <source>
        <dbReference type="SAM" id="Phobius"/>
    </source>
</evidence>
<dbReference type="Proteomes" id="UP000053464">
    <property type="component" value="Unassembled WGS sequence"/>
</dbReference>
<keyword evidence="1" id="KW-0472">Membrane</keyword>
<feature type="transmembrane region" description="Helical" evidence="1">
    <location>
        <begin position="168"/>
        <end position="192"/>
    </location>
</feature>
<feature type="transmembrane region" description="Helical" evidence="1">
    <location>
        <begin position="199"/>
        <end position="224"/>
    </location>
</feature>
<dbReference type="AlphaFoldDB" id="A0A0G9MX30"/>
<organism evidence="2 3">
    <name type="scientific">Aurantiacibacter luteus</name>
    <dbReference type="NCBI Taxonomy" id="1581420"/>
    <lineage>
        <taxon>Bacteria</taxon>
        <taxon>Pseudomonadati</taxon>
        <taxon>Pseudomonadota</taxon>
        <taxon>Alphaproteobacteria</taxon>
        <taxon>Sphingomonadales</taxon>
        <taxon>Erythrobacteraceae</taxon>
        <taxon>Aurantiacibacter</taxon>
    </lineage>
</organism>
<dbReference type="PATRIC" id="fig|1581420.6.peg.512"/>
<reference evidence="2 3" key="1">
    <citation type="submission" date="2015-04" db="EMBL/GenBank/DDBJ databases">
        <title>The draft genome sequence of Erythrobacter luteus KA37.</title>
        <authorList>
            <person name="Zhuang L."/>
            <person name="Liu Y."/>
            <person name="Shao Z."/>
        </authorList>
    </citation>
    <scope>NUCLEOTIDE SEQUENCE [LARGE SCALE GENOMIC DNA]</scope>
    <source>
        <strain evidence="2 3">KA37</strain>
    </source>
</reference>
<dbReference type="RefSeq" id="WP_047002749.1">
    <property type="nucleotide sequence ID" value="NZ_LBHB01000001.1"/>
</dbReference>
<keyword evidence="1" id="KW-1133">Transmembrane helix</keyword>